<gene>
    <name evidence="2" type="ORF">GCM10023205_19760</name>
</gene>
<keyword evidence="1" id="KW-0808">Transferase</keyword>
<sequence>MGDGLVFLHSGAFSGSAPRLLTALRDLVEVTALDVMPLAREPRLAGARIRATAEARRAGSGVPWTKTAAWPTGVQRYVARRALLTRDRPVLIVQSLPAIVPPEGVRYAVYTDRVGLEGTTGADDVPGGTGAYRSRYTDGWLDRERRMLADAHKVFVMGPSTAEVLAARYALDPERIAVVGAGVNVPAPHATPPARTLDGPPRLLFVGTQWELKGGPTLLEAFARRYADDPRWTLTLAGSAPAGPLPPGVTAAGRVPHDRMPELYDAADVLVIPTQREAYGIALVEALTRGLPCVGTTVGNQRAIVEDAGVLVPPGDTDALYAALGTVRADYAALRECAAKRGDMLRPTMTWPCVARTIWEALR</sequence>
<evidence type="ECO:0000256" key="1">
    <source>
        <dbReference type="ARBA" id="ARBA00022679"/>
    </source>
</evidence>
<dbReference type="CDD" id="cd03801">
    <property type="entry name" value="GT4_PimA-like"/>
    <property type="match status" value="1"/>
</dbReference>
<evidence type="ECO:0000313" key="3">
    <source>
        <dbReference type="Proteomes" id="UP001500466"/>
    </source>
</evidence>
<comment type="caution">
    <text evidence="2">The sequence shown here is derived from an EMBL/GenBank/DDBJ whole genome shotgun (WGS) entry which is preliminary data.</text>
</comment>
<dbReference type="RefSeq" id="WP_345674976.1">
    <property type="nucleotide sequence ID" value="NZ_BAABHS010000006.1"/>
</dbReference>
<dbReference type="Gene3D" id="3.40.50.2000">
    <property type="entry name" value="Glycogen Phosphorylase B"/>
    <property type="match status" value="2"/>
</dbReference>
<evidence type="ECO:0008006" key="4">
    <source>
        <dbReference type="Google" id="ProtNLM"/>
    </source>
</evidence>
<dbReference type="Pfam" id="PF13692">
    <property type="entry name" value="Glyco_trans_1_4"/>
    <property type="match status" value="1"/>
</dbReference>
<keyword evidence="3" id="KW-1185">Reference proteome</keyword>
<proteinExistence type="predicted"/>
<dbReference type="PANTHER" id="PTHR46401:SF2">
    <property type="entry name" value="GLYCOSYLTRANSFERASE WBBK-RELATED"/>
    <property type="match status" value="1"/>
</dbReference>
<reference evidence="3" key="1">
    <citation type="journal article" date="2019" name="Int. J. Syst. Evol. Microbiol.">
        <title>The Global Catalogue of Microorganisms (GCM) 10K type strain sequencing project: providing services to taxonomists for standard genome sequencing and annotation.</title>
        <authorList>
            <consortium name="The Broad Institute Genomics Platform"/>
            <consortium name="The Broad Institute Genome Sequencing Center for Infectious Disease"/>
            <person name="Wu L."/>
            <person name="Ma J."/>
        </authorList>
    </citation>
    <scope>NUCLEOTIDE SEQUENCE [LARGE SCALE GENOMIC DNA]</scope>
    <source>
        <strain evidence="3">JCM 17986</strain>
    </source>
</reference>
<evidence type="ECO:0000313" key="2">
    <source>
        <dbReference type="EMBL" id="GAA4957449.1"/>
    </source>
</evidence>
<dbReference type="PANTHER" id="PTHR46401">
    <property type="entry name" value="GLYCOSYLTRANSFERASE WBBK-RELATED"/>
    <property type="match status" value="1"/>
</dbReference>
<dbReference type="Proteomes" id="UP001500466">
    <property type="component" value="Unassembled WGS sequence"/>
</dbReference>
<name>A0ABP9H087_9ACTN</name>
<accession>A0ABP9H087</accession>
<dbReference type="EMBL" id="BAABHS010000006">
    <property type="protein sequence ID" value="GAA4957449.1"/>
    <property type="molecule type" value="Genomic_DNA"/>
</dbReference>
<organism evidence="2 3">
    <name type="scientific">Yinghuangia aomiensis</name>
    <dbReference type="NCBI Taxonomy" id="676205"/>
    <lineage>
        <taxon>Bacteria</taxon>
        <taxon>Bacillati</taxon>
        <taxon>Actinomycetota</taxon>
        <taxon>Actinomycetes</taxon>
        <taxon>Kitasatosporales</taxon>
        <taxon>Streptomycetaceae</taxon>
        <taxon>Yinghuangia</taxon>
    </lineage>
</organism>
<protein>
    <recommendedName>
        <fullName evidence="4">Glycosyl transferases group 1</fullName>
    </recommendedName>
</protein>
<dbReference type="SUPFAM" id="SSF53756">
    <property type="entry name" value="UDP-Glycosyltransferase/glycogen phosphorylase"/>
    <property type="match status" value="1"/>
</dbReference>